<dbReference type="InterPro" id="IPR012337">
    <property type="entry name" value="RNaseH-like_sf"/>
</dbReference>
<dbReference type="Proteomes" id="UP000192501">
    <property type="component" value="Unassembled WGS sequence"/>
</dbReference>
<dbReference type="EMBL" id="LTAI01001217">
    <property type="protein sequence ID" value="ORD95948.1"/>
    <property type="molecule type" value="Genomic_DNA"/>
</dbReference>
<feature type="domain" description="Integrase catalytic" evidence="1">
    <location>
        <begin position="1"/>
        <end position="67"/>
    </location>
</feature>
<dbReference type="PROSITE" id="PS50994">
    <property type="entry name" value="INTEGRASE"/>
    <property type="match status" value="1"/>
</dbReference>
<dbReference type="GO" id="GO:0015074">
    <property type="term" value="P:DNA integration"/>
    <property type="evidence" value="ECO:0007669"/>
    <property type="project" value="InterPro"/>
</dbReference>
<dbReference type="GO" id="GO:0003676">
    <property type="term" value="F:nucleic acid binding"/>
    <property type="evidence" value="ECO:0007669"/>
    <property type="project" value="InterPro"/>
</dbReference>
<evidence type="ECO:0000259" key="1">
    <source>
        <dbReference type="PROSITE" id="PS50994"/>
    </source>
</evidence>
<dbReference type="SUPFAM" id="SSF53098">
    <property type="entry name" value="Ribonuclease H-like"/>
    <property type="match status" value="1"/>
</dbReference>
<dbReference type="InterPro" id="IPR036397">
    <property type="entry name" value="RNaseH_sf"/>
</dbReference>
<organism evidence="2 3">
    <name type="scientific">Hepatospora eriocheir</name>
    <dbReference type="NCBI Taxonomy" id="1081669"/>
    <lineage>
        <taxon>Eukaryota</taxon>
        <taxon>Fungi</taxon>
        <taxon>Fungi incertae sedis</taxon>
        <taxon>Microsporidia</taxon>
        <taxon>Hepatosporidae</taxon>
        <taxon>Hepatospora</taxon>
    </lineage>
</organism>
<accession>A0A1X0Q871</accession>
<proteinExistence type="predicted"/>
<dbReference type="VEuPathDB" id="MicrosporidiaDB:HERIO_1590"/>
<comment type="caution">
    <text evidence="2">The sequence shown here is derived from an EMBL/GenBank/DDBJ whole genome shotgun (WGS) entry which is preliminary data.</text>
</comment>
<dbReference type="PANTHER" id="PTHR48475:SF1">
    <property type="entry name" value="RNASE H TYPE-1 DOMAIN-CONTAINING PROTEIN"/>
    <property type="match status" value="1"/>
</dbReference>
<dbReference type="AlphaFoldDB" id="A0A1X0Q871"/>
<dbReference type="GO" id="GO:0005634">
    <property type="term" value="C:nucleus"/>
    <property type="evidence" value="ECO:0007669"/>
    <property type="project" value="UniProtKB-ARBA"/>
</dbReference>
<dbReference type="Gene3D" id="3.30.420.10">
    <property type="entry name" value="Ribonuclease H-like superfamily/Ribonuclease H"/>
    <property type="match status" value="1"/>
</dbReference>
<dbReference type="VEuPathDB" id="MicrosporidiaDB:A0H76_566"/>
<dbReference type="InterPro" id="IPR001584">
    <property type="entry name" value="Integrase_cat-core"/>
</dbReference>
<gene>
    <name evidence="2" type="ORF">A0H76_566</name>
</gene>
<evidence type="ECO:0000313" key="2">
    <source>
        <dbReference type="EMBL" id="ORD95948.1"/>
    </source>
</evidence>
<reference evidence="2 3" key="1">
    <citation type="journal article" date="2017" name="Environ. Microbiol.">
        <title>Decay of the glycolytic pathway and adaptation to intranuclear parasitism within Enterocytozoonidae microsporidia.</title>
        <authorList>
            <person name="Wiredu Boakye D."/>
            <person name="Jaroenlak P."/>
            <person name="Prachumwat A."/>
            <person name="Williams T.A."/>
            <person name="Bateman K.S."/>
            <person name="Itsathitphaisarn O."/>
            <person name="Sritunyalucksana K."/>
            <person name="Paszkiewicz K.H."/>
            <person name="Moore K.A."/>
            <person name="Stentiford G.D."/>
            <person name="Williams B.A."/>
        </authorList>
    </citation>
    <scope>NUCLEOTIDE SEQUENCE [LARGE SCALE GENOMIC DNA]</scope>
    <source>
        <strain evidence="3">canceri</strain>
    </source>
</reference>
<dbReference type="PANTHER" id="PTHR48475">
    <property type="entry name" value="RIBONUCLEASE H"/>
    <property type="match status" value="1"/>
</dbReference>
<name>A0A1X0Q871_9MICR</name>
<protein>
    <recommendedName>
        <fullName evidence="1">Integrase catalytic domain-containing protein</fullName>
    </recommendedName>
</protein>
<sequence>MRLTAPYSSWSNGKAERTNQTIIAKLAKIIVNEKDWDDMLSIAIYHYQISPKEKLKASPFELLYGKKPYINKGNQYAKVESEAITREEQLQLREAKYLETVEHITQVNQKYVQLIEKRNEGKTHPEQDLKEGVLCMYKNRDLNRT</sequence>
<evidence type="ECO:0000313" key="3">
    <source>
        <dbReference type="Proteomes" id="UP000192501"/>
    </source>
</evidence>